<accession>A0A7X9WZP7</accession>
<evidence type="ECO:0000256" key="1">
    <source>
        <dbReference type="SAM" id="MobiDB-lite"/>
    </source>
</evidence>
<dbReference type="EMBL" id="JABBFV010000029">
    <property type="protein sequence ID" value="NML12900.1"/>
    <property type="molecule type" value="Genomic_DNA"/>
</dbReference>
<feature type="compositionally biased region" description="Polar residues" evidence="1">
    <location>
        <begin position="115"/>
        <end position="125"/>
    </location>
</feature>
<organism evidence="2 3">
    <name type="scientific">Sphingobium psychrophilum</name>
    <dbReference type="NCBI Taxonomy" id="2728834"/>
    <lineage>
        <taxon>Bacteria</taxon>
        <taxon>Pseudomonadati</taxon>
        <taxon>Pseudomonadota</taxon>
        <taxon>Alphaproteobacteria</taxon>
        <taxon>Sphingomonadales</taxon>
        <taxon>Sphingomonadaceae</taxon>
        <taxon>Sphingobium</taxon>
    </lineage>
</organism>
<evidence type="ECO:0000313" key="2">
    <source>
        <dbReference type="EMBL" id="NML12900.1"/>
    </source>
</evidence>
<proteinExistence type="predicted"/>
<feature type="region of interest" description="Disordered" evidence="1">
    <location>
        <begin position="114"/>
        <end position="136"/>
    </location>
</feature>
<protein>
    <submittedName>
        <fullName evidence="2">Uncharacterized protein</fullName>
    </submittedName>
</protein>
<dbReference type="AlphaFoldDB" id="A0A7X9WZP7"/>
<gene>
    <name evidence="2" type="ORF">HHL08_22670</name>
</gene>
<dbReference type="RefSeq" id="WP_169575223.1">
    <property type="nucleotide sequence ID" value="NZ_JABBFV010000029.1"/>
</dbReference>
<sequence length="136" mass="14953">MVKWQFQCDPGHADWQFLHTTPGLEMRLRGRSSILFGNQARGTMSAIAALIGKEVDPLAPSYGNALAGSCAMLHPPLSVANDGLKQYPLFSRSAGNGKTSQMLSADIDPFRPFRDQNSLASSRPSANRRLETNYYH</sequence>
<evidence type="ECO:0000313" key="3">
    <source>
        <dbReference type="Proteomes" id="UP000519023"/>
    </source>
</evidence>
<dbReference type="Proteomes" id="UP000519023">
    <property type="component" value="Unassembled WGS sequence"/>
</dbReference>
<reference evidence="2 3" key="1">
    <citation type="submission" date="2020-04" db="EMBL/GenBank/DDBJ databases">
        <title>Sphingobium sp. AR-3-1 isolated from Arctic soil.</title>
        <authorList>
            <person name="Dahal R.H."/>
            <person name="Chaudhary D.K."/>
        </authorList>
    </citation>
    <scope>NUCLEOTIDE SEQUENCE [LARGE SCALE GENOMIC DNA]</scope>
    <source>
        <strain evidence="2 3">AR-3-1</strain>
    </source>
</reference>
<keyword evidence="3" id="KW-1185">Reference proteome</keyword>
<comment type="caution">
    <text evidence="2">The sequence shown here is derived from an EMBL/GenBank/DDBJ whole genome shotgun (WGS) entry which is preliminary data.</text>
</comment>
<name>A0A7X9WZP7_9SPHN</name>